<keyword evidence="1" id="KW-0175">Coiled coil</keyword>
<proteinExistence type="predicted"/>
<feature type="coiled-coil region" evidence="1">
    <location>
        <begin position="85"/>
        <end position="119"/>
    </location>
</feature>
<sequence length="130" mass="14832">MASQRHNKKEGSLEDLFNKTLAKKTTPPGVPVMERGETAEPGPSEDGEVPLTRAFMEQLFGSLCEDFATLKQEIVADVKGLKRDVVNLRQCVDMLEQTHDAQEEELDCHRRELLTLQDKNQEPYYQLEDL</sequence>
<reference evidence="3" key="1">
    <citation type="journal article" date="2022" name="bioRxiv">
        <title>Sequencing and chromosome-scale assembly of the giantPleurodeles waltlgenome.</title>
        <authorList>
            <person name="Brown T."/>
            <person name="Elewa A."/>
            <person name="Iarovenko S."/>
            <person name="Subramanian E."/>
            <person name="Araus A.J."/>
            <person name="Petzold A."/>
            <person name="Susuki M."/>
            <person name="Suzuki K.-i.T."/>
            <person name="Hayashi T."/>
            <person name="Toyoda A."/>
            <person name="Oliveira C."/>
            <person name="Osipova E."/>
            <person name="Leigh N.D."/>
            <person name="Simon A."/>
            <person name="Yun M.H."/>
        </authorList>
    </citation>
    <scope>NUCLEOTIDE SEQUENCE</scope>
    <source>
        <strain evidence="3">20211129_DDA</strain>
        <tissue evidence="3">Liver</tissue>
    </source>
</reference>
<accession>A0AAV7NTJ3</accession>
<evidence type="ECO:0000256" key="1">
    <source>
        <dbReference type="SAM" id="Coils"/>
    </source>
</evidence>
<evidence type="ECO:0000313" key="4">
    <source>
        <dbReference type="Proteomes" id="UP001066276"/>
    </source>
</evidence>
<feature type="region of interest" description="Disordered" evidence="2">
    <location>
        <begin position="1"/>
        <end position="48"/>
    </location>
</feature>
<comment type="caution">
    <text evidence="3">The sequence shown here is derived from an EMBL/GenBank/DDBJ whole genome shotgun (WGS) entry which is preliminary data.</text>
</comment>
<dbReference type="EMBL" id="JANPWB010000012">
    <property type="protein sequence ID" value="KAJ1117693.1"/>
    <property type="molecule type" value="Genomic_DNA"/>
</dbReference>
<name>A0AAV7NTJ3_PLEWA</name>
<keyword evidence="4" id="KW-1185">Reference proteome</keyword>
<evidence type="ECO:0000313" key="3">
    <source>
        <dbReference type="EMBL" id="KAJ1117693.1"/>
    </source>
</evidence>
<organism evidence="3 4">
    <name type="scientific">Pleurodeles waltl</name>
    <name type="common">Iberian ribbed newt</name>
    <dbReference type="NCBI Taxonomy" id="8319"/>
    <lineage>
        <taxon>Eukaryota</taxon>
        <taxon>Metazoa</taxon>
        <taxon>Chordata</taxon>
        <taxon>Craniata</taxon>
        <taxon>Vertebrata</taxon>
        <taxon>Euteleostomi</taxon>
        <taxon>Amphibia</taxon>
        <taxon>Batrachia</taxon>
        <taxon>Caudata</taxon>
        <taxon>Salamandroidea</taxon>
        <taxon>Salamandridae</taxon>
        <taxon>Pleurodelinae</taxon>
        <taxon>Pleurodeles</taxon>
    </lineage>
</organism>
<dbReference type="AlphaFoldDB" id="A0AAV7NTJ3"/>
<dbReference type="Proteomes" id="UP001066276">
    <property type="component" value="Chromosome 8"/>
</dbReference>
<protein>
    <submittedName>
        <fullName evidence="3">Uncharacterized protein</fullName>
    </submittedName>
</protein>
<gene>
    <name evidence="3" type="ORF">NDU88_005890</name>
</gene>
<evidence type="ECO:0000256" key="2">
    <source>
        <dbReference type="SAM" id="MobiDB-lite"/>
    </source>
</evidence>